<dbReference type="EMBL" id="JAGTJQ010000001">
    <property type="protein sequence ID" value="KAH7039872.1"/>
    <property type="molecule type" value="Genomic_DNA"/>
</dbReference>
<dbReference type="InterPro" id="IPR007855">
    <property type="entry name" value="RDRP"/>
</dbReference>
<dbReference type="Pfam" id="PF05183">
    <property type="entry name" value="RdRP"/>
    <property type="match status" value="1"/>
</dbReference>
<comment type="similarity">
    <text evidence="1">Belongs to the RdRP family.</text>
</comment>
<dbReference type="AlphaFoldDB" id="A0A9P8YDM3"/>
<accession>A0A9P8YDM3</accession>
<dbReference type="PANTHER" id="PTHR23079">
    <property type="entry name" value="RNA-DEPENDENT RNA POLYMERASE"/>
    <property type="match status" value="1"/>
</dbReference>
<dbReference type="InterPro" id="IPR057596">
    <property type="entry name" value="RDRP_core"/>
</dbReference>
<keyword evidence="5" id="KW-1185">Reference proteome</keyword>
<evidence type="ECO:0000313" key="4">
    <source>
        <dbReference type="EMBL" id="KAH7039872.1"/>
    </source>
</evidence>
<feature type="domain" description="RdRP-like PH" evidence="3">
    <location>
        <begin position="121"/>
        <end position="261"/>
    </location>
</feature>
<dbReference type="Pfam" id="PF25358">
    <property type="entry name" value="PH_fung_RdRP"/>
    <property type="match status" value="1"/>
</dbReference>
<dbReference type="EC" id="2.7.7.48" evidence="1"/>
<evidence type="ECO:0000313" key="5">
    <source>
        <dbReference type="Proteomes" id="UP000756346"/>
    </source>
</evidence>
<organism evidence="4 5">
    <name type="scientific">Microdochium trichocladiopsis</name>
    <dbReference type="NCBI Taxonomy" id="1682393"/>
    <lineage>
        <taxon>Eukaryota</taxon>
        <taxon>Fungi</taxon>
        <taxon>Dikarya</taxon>
        <taxon>Ascomycota</taxon>
        <taxon>Pezizomycotina</taxon>
        <taxon>Sordariomycetes</taxon>
        <taxon>Xylariomycetidae</taxon>
        <taxon>Xylariales</taxon>
        <taxon>Microdochiaceae</taxon>
        <taxon>Microdochium</taxon>
    </lineage>
</organism>
<evidence type="ECO:0000256" key="1">
    <source>
        <dbReference type="RuleBase" id="RU363098"/>
    </source>
</evidence>
<name>A0A9P8YDM3_9PEZI</name>
<protein>
    <recommendedName>
        <fullName evidence="1">RNA-dependent RNA polymerase</fullName>
        <ecNumber evidence="1">2.7.7.48</ecNumber>
    </recommendedName>
</protein>
<dbReference type="OrthoDB" id="6513042at2759"/>
<keyword evidence="1" id="KW-0808">Transferase</keyword>
<comment type="catalytic activity">
    <reaction evidence="1">
        <text>RNA(n) + a ribonucleoside 5'-triphosphate = RNA(n+1) + diphosphate</text>
        <dbReference type="Rhea" id="RHEA:21248"/>
        <dbReference type="Rhea" id="RHEA-COMP:14527"/>
        <dbReference type="Rhea" id="RHEA-COMP:17342"/>
        <dbReference type="ChEBI" id="CHEBI:33019"/>
        <dbReference type="ChEBI" id="CHEBI:61557"/>
        <dbReference type="ChEBI" id="CHEBI:140395"/>
        <dbReference type="EC" id="2.7.7.48"/>
    </reaction>
</comment>
<keyword evidence="1" id="KW-0548">Nucleotidyltransferase</keyword>
<dbReference type="GO" id="GO:0003968">
    <property type="term" value="F:RNA-directed RNA polymerase activity"/>
    <property type="evidence" value="ECO:0007669"/>
    <property type="project" value="UniProtKB-KW"/>
</dbReference>
<evidence type="ECO:0000259" key="3">
    <source>
        <dbReference type="Pfam" id="PF25358"/>
    </source>
</evidence>
<proteinExistence type="inferred from homology"/>
<sequence length="1235" mass="140566">MEVFMRNVPAHLTDQSLKADIKIQDWQCRKHRNKNLGTITFHTRSDGLKFLRQYGEVEVPGAMLRNGMPKTRGQLNLLGAMVYCKESTQAPEPLTLKVLEKQAEDREATKNLEQEVNTNTTMSLTGLSCGHYDYPNGKLAYMIDMQITCNGIIKFAKNMLIVTYHELDGSIRLEVPYRIIHEIVVSTKPRALTITLWESPRFFSMETNPSQEQFAPTRKRISKLPHRACDHGRFVGQSLVYQFSTSSLDLHHKMEKIAEDKALDWSSYKSLTSARSLVQMGDAMAALIQTFGQVDRYIPFDVTYQFHALAHGGYFLPQTIESLLLRLRKYSANTAEAARSTNIRSFCPFSAAAVKKLAIVEFAGPAVEAAVFSVDTVWRQLLDNEQTIRLDLSQDLITDRASTAMVLVYKVQITPTRLLFTGPELEPNNRVLRKFSDHTEYFARLQLCEEDGQDMFFNPKVAMETIWQRFRTVLVNGVQICGRVYKFLGFSHSSLRAHAVWAMAPFHDSRISSTRNYFNVISELGEFDEIRAPARRAARIGQAFSDTRVAIPLDGVLVELIPDVKSDDGSRVFSDGVGTISRGLLEHIQDQLPEKMGTSTCFQIRWAGAKGMLSLDATLPGVVMRIRKESMIKFPSNDKQNLEICDAASKATPLVLNRQMIKILEDMGVPAEWFLREQAIEVSRLRKITSDVNNTVTFLKRQRIGDQMRFSRFLKNLHELGINYKTDRFLCTVIEAVVLRELRLLKNKGRIPVEYGVTLFGVMDEFNYLEEDEIFVTFDDLEGTHYLDLDETLCIVTRSPALHPGDIKKVRNIVPPEGHPLRSLRNCIVFSQNGERDLPSQLSGGDLDGDKFSVIWDERAVSRCHKISEPADYPRVPPLELGRNIESEDLINFFVQFMATDQLGLIANRHLIYADQKEGGTLDPVCTSLAQLHSTAVDYSKTGVPVDLGELRSLRAPRYRPDFMSPTPPANLKNRSEIAFETPLLPAEEIDEDDQSGPQFQYYKSDKVLGKLFRNIDEERIWQEDIRMFAARKGATLWERLLHFIKSSCVIHHLGPVNWHGAVPEAREIHNTYNDALWALTMDYSENAGEPITEVEIFTGSIFNCRGLPTKRQGERSLQLKDEFDRVTRWIESLIRQHKMRDYIMEEEDYNEDVRASNGFSHAADTWSQHFSATPLELSIACLHVATMKDSRAPRRSRRLVADGNFESFKIIAASCALRELNSAVGLQRPRAWVY</sequence>
<gene>
    <name evidence="4" type="ORF">B0I36DRAFT_259014</name>
</gene>
<feature type="domain" description="RDRP core" evidence="2">
    <location>
        <begin position="413"/>
        <end position="1016"/>
    </location>
</feature>
<dbReference type="GO" id="GO:0003723">
    <property type="term" value="F:RNA binding"/>
    <property type="evidence" value="ECO:0007669"/>
    <property type="project" value="UniProtKB-KW"/>
</dbReference>
<dbReference type="RefSeq" id="XP_046017927.1">
    <property type="nucleotide sequence ID" value="XM_046151095.1"/>
</dbReference>
<reference evidence="4" key="1">
    <citation type="journal article" date="2021" name="Nat. Commun.">
        <title>Genetic determinants of endophytism in the Arabidopsis root mycobiome.</title>
        <authorList>
            <person name="Mesny F."/>
            <person name="Miyauchi S."/>
            <person name="Thiergart T."/>
            <person name="Pickel B."/>
            <person name="Atanasova L."/>
            <person name="Karlsson M."/>
            <person name="Huettel B."/>
            <person name="Barry K.W."/>
            <person name="Haridas S."/>
            <person name="Chen C."/>
            <person name="Bauer D."/>
            <person name="Andreopoulos W."/>
            <person name="Pangilinan J."/>
            <person name="LaButti K."/>
            <person name="Riley R."/>
            <person name="Lipzen A."/>
            <person name="Clum A."/>
            <person name="Drula E."/>
            <person name="Henrissat B."/>
            <person name="Kohler A."/>
            <person name="Grigoriev I.V."/>
            <person name="Martin F.M."/>
            <person name="Hacquard S."/>
        </authorList>
    </citation>
    <scope>NUCLEOTIDE SEQUENCE</scope>
    <source>
        <strain evidence="4">MPI-CAGE-CH-0230</strain>
    </source>
</reference>
<keyword evidence="1" id="KW-0696">RNA-directed RNA polymerase</keyword>
<keyword evidence="1" id="KW-0694">RNA-binding</keyword>
<dbReference type="GeneID" id="70180641"/>
<dbReference type="InterPro" id="IPR057503">
    <property type="entry name" value="PH_RdRP"/>
</dbReference>
<dbReference type="GO" id="GO:0030422">
    <property type="term" value="P:siRNA processing"/>
    <property type="evidence" value="ECO:0007669"/>
    <property type="project" value="TreeGrafter"/>
</dbReference>
<evidence type="ECO:0000259" key="2">
    <source>
        <dbReference type="Pfam" id="PF05183"/>
    </source>
</evidence>
<comment type="caution">
    <text evidence="4">The sequence shown here is derived from an EMBL/GenBank/DDBJ whole genome shotgun (WGS) entry which is preliminary data.</text>
</comment>
<dbReference type="Proteomes" id="UP000756346">
    <property type="component" value="Unassembled WGS sequence"/>
</dbReference>
<dbReference type="PANTHER" id="PTHR23079:SF17">
    <property type="entry name" value="RNA-DEPENDENT RNA POLYMERASE"/>
    <property type="match status" value="1"/>
</dbReference>
<dbReference type="GO" id="GO:0031380">
    <property type="term" value="C:nuclear RNA-directed RNA polymerase complex"/>
    <property type="evidence" value="ECO:0007669"/>
    <property type="project" value="TreeGrafter"/>
</dbReference>